<keyword evidence="2" id="KW-1185">Reference proteome</keyword>
<dbReference type="EMBL" id="BJNG01000005">
    <property type="protein sequence ID" value="GEC18369.1"/>
    <property type="molecule type" value="Genomic_DNA"/>
</dbReference>
<dbReference type="OrthoDB" id="3635752at2"/>
<evidence type="ECO:0000313" key="1">
    <source>
        <dbReference type="EMBL" id="GEC18369.1"/>
    </source>
</evidence>
<dbReference type="AlphaFoldDB" id="A0A4Y3WKC5"/>
<sequence length="135" mass="14350">MDPDVDELAAQARTDPAGSDLARLWRAVYGLGRWWLLPTGDLTDPRPMLGVAGGRRYLLAFTSERHVTRFADARDGTGSGRDTAALTITPAELTGMAETLGRSGIAGVLFDQGVHDLVAPVAALPAMWARFGSAE</sequence>
<protein>
    <recommendedName>
        <fullName evidence="3">SseB protein N-terminal domain-containing protein</fullName>
    </recommendedName>
</protein>
<dbReference type="RefSeq" id="WP_141276893.1">
    <property type="nucleotide sequence ID" value="NZ_BAAARZ010000027.1"/>
</dbReference>
<name>A0A4Y3WKC5_9PSEU</name>
<reference evidence="1 2" key="1">
    <citation type="submission" date="2019-06" db="EMBL/GenBank/DDBJ databases">
        <title>Whole genome shotgun sequence of Pseudonocardia hydrocarbonoxydans NBRC 14498.</title>
        <authorList>
            <person name="Hosoyama A."/>
            <person name="Uohara A."/>
            <person name="Ohji S."/>
            <person name="Ichikawa N."/>
        </authorList>
    </citation>
    <scope>NUCLEOTIDE SEQUENCE [LARGE SCALE GENOMIC DNA]</scope>
    <source>
        <strain evidence="1 2">NBRC 14498</strain>
    </source>
</reference>
<accession>A0A4Y3WKC5</accession>
<proteinExistence type="predicted"/>
<evidence type="ECO:0008006" key="3">
    <source>
        <dbReference type="Google" id="ProtNLM"/>
    </source>
</evidence>
<gene>
    <name evidence="1" type="ORF">PHY01_06520</name>
</gene>
<organism evidence="1 2">
    <name type="scientific">Pseudonocardia hydrocarbonoxydans</name>
    <dbReference type="NCBI Taxonomy" id="76726"/>
    <lineage>
        <taxon>Bacteria</taxon>
        <taxon>Bacillati</taxon>
        <taxon>Actinomycetota</taxon>
        <taxon>Actinomycetes</taxon>
        <taxon>Pseudonocardiales</taxon>
        <taxon>Pseudonocardiaceae</taxon>
        <taxon>Pseudonocardia</taxon>
    </lineage>
</organism>
<comment type="caution">
    <text evidence="1">The sequence shown here is derived from an EMBL/GenBank/DDBJ whole genome shotgun (WGS) entry which is preliminary data.</text>
</comment>
<evidence type="ECO:0000313" key="2">
    <source>
        <dbReference type="Proteomes" id="UP000320338"/>
    </source>
</evidence>
<dbReference type="Proteomes" id="UP000320338">
    <property type="component" value="Unassembled WGS sequence"/>
</dbReference>